<reference evidence="8 9" key="1">
    <citation type="submission" date="2020-06" db="EMBL/GenBank/DDBJ databases">
        <authorList>
            <person name="Kim S.-J."/>
            <person name="Park S.-J."/>
        </authorList>
    </citation>
    <scope>NUCLEOTIDE SEQUENCE [LARGE SCALE GENOMIC DNA]</scope>
    <source>
        <strain evidence="8 9">SW-151</strain>
    </source>
</reference>
<evidence type="ECO:0000313" key="8">
    <source>
        <dbReference type="EMBL" id="NVD26806.1"/>
    </source>
</evidence>
<keyword evidence="2" id="KW-0805">Transcription regulation</keyword>
<dbReference type="Pfam" id="PF04542">
    <property type="entry name" value="Sigma70_r2"/>
    <property type="match status" value="1"/>
</dbReference>
<name>A0ABX2MZC3_9SPHN</name>
<dbReference type="SUPFAM" id="SSF88659">
    <property type="entry name" value="Sigma3 and sigma4 domains of RNA polymerase sigma factors"/>
    <property type="match status" value="1"/>
</dbReference>
<keyword evidence="5" id="KW-0804">Transcription</keyword>
<feature type="domain" description="RNA polymerase sigma-70 region 2" evidence="6">
    <location>
        <begin position="24"/>
        <end position="88"/>
    </location>
</feature>
<dbReference type="RefSeq" id="WP_176278324.1">
    <property type="nucleotide sequence ID" value="NZ_JABWMH010000001.1"/>
</dbReference>
<sequence length="285" mass="31536">MIRFDPIEVEAARQGDRAALEAVIRAAERPVYNLAMRMLAHPADAEDATQEILIKIITNLGALREINAAGGWAMRIACRHLVNSRKRSRVEAMRMNFQGFAEDLDNGMSDYAESEPKDVETILAIEEIKVGCTLAMLTCLNRTLRIAYLLGDVFELTDTEAASVLEITPATYRQRLRRGRGAVKNFVLSTCGNVSEKAACRCEKRVASAEALGRIVRGQSLYGLAKDSQGKLLELRAKVRQLEEGRRVVALLRTNPEFTSNVSDLVLSTIDSERGSPEVQRGTLD</sequence>
<dbReference type="NCBIfam" id="TIGR02937">
    <property type="entry name" value="sigma70-ECF"/>
    <property type="match status" value="1"/>
</dbReference>
<protein>
    <submittedName>
        <fullName evidence="8">RNA polymerase sigma factor</fullName>
    </submittedName>
</protein>
<dbReference type="EMBL" id="JABWMH010000001">
    <property type="protein sequence ID" value="NVD26806.1"/>
    <property type="molecule type" value="Genomic_DNA"/>
</dbReference>
<dbReference type="InterPro" id="IPR039425">
    <property type="entry name" value="RNA_pol_sigma-70-like"/>
</dbReference>
<dbReference type="Proteomes" id="UP000652427">
    <property type="component" value="Unassembled WGS sequence"/>
</dbReference>
<evidence type="ECO:0000256" key="2">
    <source>
        <dbReference type="ARBA" id="ARBA00023015"/>
    </source>
</evidence>
<accession>A0ABX2MZC3</accession>
<evidence type="ECO:0000259" key="7">
    <source>
        <dbReference type="Pfam" id="PF08281"/>
    </source>
</evidence>
<evidence type="ECO:0000256" key="3">
    <source>
        <dbReference type="ARBA" id="ARBA00023082"/>
    </source>
</evidence>
<dbReference type="InterPro" id="IPR013324">
    <property type="entry name" value="RNA_pol_sigma_r3/r4-like"/>
</dbReference>
<keyword evidence="9" id="KW-1185">Reference proteome</keyword>
<evidence type="ECO:0000256" key="4">
    <source>
        <dbReference type="ARBA" id="ARBA00023125"/>
    </source>
</evidence>
<evidence type="ECO:0000256" key="1">
    <source>
        <dbReference type="ARBA" id="ARBA00010641"/>
    </source>
</evidence>
<dbReference type="InterPro" id="IPR013325">
    <property type="entry name" value="RNA_pol_sigma_r2"/>
</dbReference>
<dbReference type="SUPFAM" id="SSF88946">
    <property type="entry name" value="Sigma2 domain of RNA polymerase sigma factors"/>
    <property type="match status" value="1"/>
</dbReference>
<dbReference type="Gene3D" id="1.10.1740.10">
    <property type="match status" value="1"/>
</dbReference>
<evidence type="ECO:0000259" key="6">
    <source>
        <dbReference type="Pfam" id="PF04542"/>
    </source>
</evidence>
<dbReference type="InterPro" id="IPR013249">
    <property type="entry name" value="RNA_pol_sigma70_r4_t2"/>
</dbReference>
<comment type="similarity">
    <text evidence="1">Belongs to the sigma-70 factor family. ECF subfamily.</text>
</comment>
<evidence type="ECO:0000256" key="5">
    <source>
        <dbReference type="ARBA" id="ARBA00023163"/>
    </source>
</evidence>
<comment type="caution">
    <text evidence="8">The sequence shown here is derived from an EMBL/GenBank/DDBJ whole genome shotgun (WGS) entry which is preliminary data.</text>
</comment>
<gene>
    <name evidence="8" type="ORF">HUO14_02660</name>
</gene>
<dbReference type="PANTHER" id="PTHR43133">
    <property type="entry name" value="RNA POLYMERASE ECF-TYPE SIGMA FACTO"/>
    <property type="match status" value="1"/>
</dbReference>
<proteinExistence type="inferred from homology"/>
<dbReference type="PANTHER" id="PTHR43133:SF8">
    <property type="entry name" value="RNA POLYMERASE SIGMA FACTOR HI_1459-RELATED"/>
    <property type="match status" value="1"/>
</dbReference>
<dbReference type="Pfam" id="PF08281">
    <property type="entry name" value="Sigma70_r4_2"/>
    <property type="match status" value="1"/>
</dbReference>
<keyword evidence="3" id="KW-0731">Sigma factor</keyword>
<dbReference type="InterPro" id="IPR014284">
    <property type="entry name" value="RNA_pol_sigma-70_dom"/>
</dbReference>
<dbReference type="InterPro" id="IPR007627">
    <property type="entry name" value="RNA_pol_sigma70_r2"/>
</dbReference>
<keyword evidence="4" id="KW-0238">DNA-binding</keyword>
<feature type="domain" description="RNA polymerase sigma factor 70 region 4 type 2" evidence="7">
    <location>
        <begin position="134"/>
        <end position="180"/>
    </location>
</feature>
<evidence type="ECO:0000313" key="9">
    <source>
        <dbReference type="Proteomes" id="UP000652427"/>
    </source>
</evidence>
<organism evidence="8 9">
    <name type="scientific">Parasphingorhabdus flavimaris</name>
    <dbReference type="NCBI Taxonomy" id="266812"/>
    <lineage>
        <taxon>Bacteria</taxon>
        <taxon>Pseudomonadati</taxon>
        <taxon>Pseudomonadota</taxon>
        <taxon>Alphaproteobacteria</taxon>
        <taxon>Sphingomonadales</taxon>
        <taxon>Sphingomonadaceae</taxon>
        <taxon>Parasphingorhabdus</taxon>
    </lineage>
</organism>